<accession>A0ACB8UIW4</accession>
<reference evidence="1" key="1">
    <citation type="journal article" date="2021" name="Environ. Microbiol.">
        <title>Gene family expansions and transcriptome signatures uncover fungal adaptations to wood decay.</title>
        <authorList>
            <person name="Hage H."/>
            <person name="Miyauchi S."/>
            <person name="Viragh M."/>
            <person name="Drula E."/>
            <person name="Min B."/>
            <person name="Chaduli D."/>
            <person name="Navarro D."/>
            <person name="Favel A."/>
            <person name="Norest M."/>
            <person name="Lesage-Meessen L."/>
            <person name="Balint B."/>
            <person name="Merenyi Z."/>
            <person name="de Eugenio L."/>
            <person name="Morin E."/>
            <person name="Martinez A.T."/>
            <person name="Baldrian P."/>
            <person name="Stursova M."/>
            <person name="Martinez M.J."/>
            <person name="Novotny C."/>
            <person name="Magnuson J.K."/>
            <person name="Spatafora J.W."/>
            <person name="Maurice S."/>
            <person name="Pangilinan J."/>
            <person name="Andreopoulos W."/>
            <person name="LaButti K."/>
            <person name="Hundley H."/>
            <person name="Na H."/>
            <person name="Kuo A."/>
            <person name="Barry K."/>
            <person name="Lipzen A."/>
            <person name="Henrissat B."/>
            <person name="Riley R."/>
            <person name="Ahrendt S."/>
            <person name="Nagy L.G."/>
            <person name="Grigoriev I.V."/>
            <person name="Martin F."/>
            <person name="Rosso M.N."/>
        </authorList>
    </citation>
    <scope>NUCLEOTIDE SEQUENCE</scope>
    <source>
        <strain evidence="1">CBS 384.51</strain>
    </source>
</reference>
<evidence type="ECO:0000313" key="1">
    <source>
        <dbReference type="EMBL" id="KAI0094208.1"/>
    </source>
</evidence>
<name>A0ACB8UIW4_9APHY</name>
<keyword evidence="2" id="KW-1185">Reference proteome</keyword>
<comment type="caution">
    <text evidence="1">The sequence shown here is derived from an EMBL/GenBank/DDBJ whole genome shotgun (WGS) entry which is preliminary data.</text>
</comment>
<dbReference type="EMBL" id="MU274900">
    <property type="protein sequence ID" value="KAI0094208.1"/>
    <property type="molecule type" value="Genomic_DNA"/>
</dbReference>
<protein>
    <submittedName>
        <fullName evidence="1">Uncharacterized protein</fullName>
    </submittedName>
</protein>
<dbReference type="Proteomes" id="UP001055072">
    <property type="component" value="Unassembled WGS sequence"/>
</dbReference>
<organism evidence="1 2">
    <name type="scientific">Irpex rosettiformis</name>
    <dbReference type="NCBI Taxonomy" id="378272"/>
    <lineage>
        <taxon>Eukaryota</taxon>
        <taxon>Fungi</taxon>
        <taxon>Dikarya</taxon>
        <taxon>Basidiomycota</taxon>
        <taxon>Agaricomycotina</taxon>
        <taxon>Agaricomycetes</taxon>
        <taxon>Polyporales</taxon>
        <taxon>Irpicaceae</taxon>
        <taxon>Irpex</taxon>
    </lineage>
</organism>
<gene>
    <name evidence="1" type="ORF">BDY19DRAFT_911780</name>
</gene>
<evidence type="ECO:0000313" key="2">
    <source>
        <dbReference type="Proteomes" id="UP001055072"/>
    </source>
</evidence>
<sequence>MTANARPRQDTPNDSNDLWWTTSGGSTAISSPPTGDTLLTPTFPPSDTSSLSNLDSAIPTITEPSSTPTSLSSSSDNELAITSSTPIIITQSESTFTSFSEITFTFTPAATALPDIVARVSELQVQPVCIGDGLDAQSIGLLSTVIAPSVIGLSLWLLFATIRPRFRQVYALREWFVQQDLRPRPLGRSFFAFLFPHVPLIPSIPSDVSDAGRSAVKDSHLFPSDELLTQRALWICFLMIAAWSVLGLAAFLPLYMVNTPCLAHSTPAPRFTGAYSVLQDLSLLRLLRLLDDRSVQTQTQTTLGLREIVNGTDRAPEARTRVIIATVLAIVLGVLPVLWKIIREFNRLVAYRERWTNVHCQGYELGWLSANSAPGFSGWGEKRLKEFIVKTGLSSTLETNDGGDGNERPRRRRRPQQEWNSTEQGNLEVDIRSLFSIGETQTLALLIDERDEILENLEIAETKYINSFKLSTPDPSIADFDLSSPPRQETPPPVPPKPEISRPRPLGNQPRRRRRGRNPAYASSSLPPTAYVMPSQFYKLRGVEGVSGGQFTDADVDELGTRLPRREASLTDSFNQRVVGSRFQEMNRDSAAFGRLPIGSQLILEKNGQMGPARLVESPLPDAAPYHPHRHTSWDTAAFNEGFTPQQTQWWTQQDSLQEATDTTLLGEEWVDVLSEAPEAFQNQEDYNVDTIPRRRPRPPRANKVTPTDDRRETFPLRNRGNAEGEVQPPPHLRIQPRAPFVRPLSGLDHDDLGEIYNDISTWRYKLKSINDEIADVQRDGYADIADGARIKGWLLVGKGLRYFPGVQLIEGRAKEDIRWDELQNEGGRRRTVVFWVVMGVVTVLLGVGMTAVAGLTVATAPEYAHYLPFFLPLATGNNLGAGVSICLAAAIGMTLFMAIGLYLIQFASQLKNTPSLSGQQIATFKAAFYILAILGSVWLFTVGAVLFALDAFSRNIDASPNVANGVIYMSTFAAAVLMTLAIIFPALLMLQPVRLWHVLKDEKAAVTPRQRFRAVYPRSYNPCYATACCVLAVLLASAFTLIFPLVGPAAALLLFLTLIAHRFLIGYVYGRTRSQTGGLLQIWLLKRFGSLLAFQPLVLGLIFLSRSLWIEGGILCGVAGFVVVFVEAYCRWRTRDPGRKSLSNVTQDSLDTFARTAMPREPREIDEESTSLVSSGRMTRMRGSFASILEMMSMTLAVTPPPSQTRGPVPLETENLDDLTATERAARTHPDAPPHLPPLSFADHAEEMAGVLYAPELLAPPPVIWLPNDVGGIGKSEAFDLQRYHGLQVTLDVNSQEDVVRPRSTTSPVPVSLSSPRSPRSPRG</sequence>
<proteinExistence type="predicted"/>